<feature type="compositionally biased region" description="Low complexity" evidence="1">
    <location>
        <begin position="828"/>
        <end position="838"/>
    </location>
</feature>
<gene>
    <name evidence="3" type="ORF">PVAG01_02804</name>
</gene>
<evidence type="ECO:0000259" key="2">
    <source>
        <dbReference type="Pfam" id="PF00850"/>
    </source>
</evidence>
<proteinExistence type="predicted"/>
<dbReference type="InterPro" id="IPR023801">
    <property type="entry name" value="His_deacetylse_dom"/>
</dbReference>
<dbReference type="EMBL" id="JBFCZG010000002">
    <property type="protein sequence ID" value="KAL3426013.1"/>
    <property type="molecule type" value="Genomic_DNA"/>
</dbReference>
<dbReference type="InterPro" id="IPR037138">
    <property type="entry name" value="His_deacetylse_dom_sf"/>
</dbReference>
<feature type="compositionally biased region" description="Polar residues" evidence="1">
    <location>
        <begin position="805"/>
        <end position="826"/>
    </location>
</feature>
<feature type="compositionally biased region" description="Low complexity" evidence="1">
    <location>
        <begin position="1052"/>
        <end position="1062"/>
    </location>
</feature>
<reference evidence="3 4" key="1">
    <citation type="submission" date="2024-06" db="EMBL/GenBank/DDBJ databases">
        <title>Complete genome of Phlyctema vagabunda strain 19-DSS-EL-015.</title>
        <authorList>
            <person name="Fiorenzani C."/>
        </authorList>
    </citation>
    <scope>NUCLEOTIDE SEQUENCE [LARGE SCALE GENOMIC DNA]</scope>
    <source>
        <strain evidence="3 4">19-DSS-EL-015</strain>
    </source>
</reference>
<dbReference type="Gene3D" id="3.40.800.20">
    <property type="entry name" value="Histone deacetylase domain"/>
    <property type="match status" value="1"/>
</dbReference>
<dbReference type="PANTHER" id="PTHR47558">
    <property type="entry name" value="HISTONE DEACETYLASE HOS3"/>
    <property type="match status" value="1"/>
</dbReference>
<evidence type="ECO:0000313" key="4">
    <source>
        <dbReference type="Proteomes" id="UP001629113"/>
    </source>
</evidence>
<comment type="caution">
    <text evidence="3">The sequence shown here is derived from an EMBL/GenBank/DDBJ whole genome shotgun (WGS) entry which is preliminary data.</text>
</comment>
<feature type="region of interest" description="Disordered" evidence="1">
    <location>
        <begin position="588"/>
        <end position="608"/>
    </location>
</feature>
<dbReference type="InterPro" id="IPR053244">
    <property type="entry name" value="HDAC_HD_type_1"/>
</dbReference>
<feature type="region of interest" description="Disordered" evidence="1">
    <location>
        <begin position="934"/>
        <end position="987"/>
    </location>
</feature>
<feature type="region of interest" description="Disordered" evidence="1">
    <location>
        <begin position="1003"/>
        <end position="1118"/>
    </location>
</feature>
<name>A0ABR4PRN4_9HELO</name>
<accession>A0ABR4PRN4</accession>
<evidence type="ECO:0000256" key="1">
    <source>
        <dbReference type="SAM" id="MobiDB-lite"/>
    </source>
</evidence>
<keyword evidence="4" id="KW-1185">Reference proteome</keyword>
<dbReference type="Proteomes" id="UP001629113">
    <property type="component" value="Unassembled WGS sequence"/>
</dbReference>
<feature type="region of interest" description="Disordered" evidence="1">
    <location>
        <begin position="670"/>
        <end position="897"/>
    </location>
</feature>
<organism evidence="3 4">
    <name type="scientific">Phlyctema vagabunda</name>
    <dbReference type="NCBI Taxonomy" id="108571"/>
    <lineage>
        <taxon>Eukaryota</taxon>
        <taxon>Fungi</taxon>
        <taxon>Dikarya</taxon>
        <taxon>Ascomycota</taxon>
        <taxon>Pezizomycotina</taxon>
        <taxon>Leotiomycetes</taxon>
        <taxon>Helotiales</taxon>
        <taxon>Dermateaceae</taxon>
        <taxon>Phlyctema</taxon>
    </lineage>
</organism>
<feature type="compositionally biased region" description="Polar residues" evidence="1">
    <location>
        <begin position="1087"/>
        <end position="1100"/>
    </location>
</feature>
<dbReference type="CDD" id="cd09998">
    <property type="entry name" value="HDAC_Hos3"/>
    <property type="match status" value="1"/>
</dbReference>
<feature type="compositionally biased region" description="Polar residues" evidence="1">
    <location>
        <begin position="1"/>
        <end position="32"/>
    </location>
</feature>
<sequence>MRALPTQPNGGNLDARSSTPTLLRKASMNSLHGITPPRPSPSRRSSSAHVMNDSPKAKSPLSRLTDTPPPPRATAASIAASHFKSELEIHEEGDEARPTDTIVILHDSCYGHRFSRPRTSRAALSTIVERPERIQASVLGLSVAYVRLGQRHSEGQFPLHPSKSAYDIPTIPFRIRKTSRKLPLSSPAVTNVHGAKWMEELKIMCDSAEAKLAKNGKELTRPEITRSPEGDEPSKLHEGDLYLCSESLNAMEGALGAVCEGVDAVFQGSASGKGPHRTFIAIRPPGHHCSASYPSGFCWLNNVHVGISHAALAHGLTHAAIIDFDLHHGDGSQAIAWAHNTRAKNAAKNAAPWKKTSIGYFSLHDINSYPCEMGDEEKVKNASICVENAHGQNIWNVHLQPWKSEAEFWELYESKYAVLLEKTRNYLRAQTDRLRASPNLPKPKSAIFLSAGFDASEWESAGMQRHKVNVPTEFYARLTRDVVEMAAEEGCAAEGRVISVLEGGYSDRALCTGVFSHISGLAGGKSVAVKKEEDHGGLGYEMGQKIGLFDNAEKSPTYLKSAGIPSYDPLWWSLPKLEQLDAVMNPAPITSEPRDSKDTIPPTYSSPTQSFTAKIVASPRMNRSLSSMSAMSNGSPRGSPRAISRAPSPPPPEVHWTVAAVELSKILIPGDRQTSSCKPEDLSAEATRVRRDRQSILTPPTTVTEAPSASSNPSTRMALRERKPPKSTFDSGEDDSQRPKIGRRKTATGTAVLAAEKATSRGSTPKFEPLFPQPSKQSDRRQSASNTTSVASEAPLSRPPGGNVRATSNGSATFPNRPESVQTARPDSSMSSRGPISSIAVKKTRAPAQTRNEVPKPSRVRRKSPLGDAKGAIEPPTRSSNPTIPAATQSSSADTDMDSLTAGMKKIKINLTTKAQREAKEAANVAVKNSSLPKYAPIRPQKPSAINAKIKIPSRPGNEKLDAQKSSSTDQPMPDIFPPNPSTPEIKLHPMLSEVEEAVEVPLPASSPPRPVDTTDMLPPKSVPQTNGFISYKPDGPPASSIVQTEQLQWLPPNTATPTVTPGPTPVKRDLPVFTATSAIPFGIPPQVSSETPQAGQPQDATEPDDSMREVPETPDHS</sequence>
<dbReference type="SUPFAM" id="SSF52768">
    <property type="entry name" value="Arginase/deacetylase"/>
    <property type="match status" value="1"/>
</dbReference>
<feature type="compositionally biased region" description="Basic and acidic residues" evidence="1">
    <location>
        <begin position="1106"/>
        <end position="1118"/>
    </location>
</feature>
<dbReference type="PANTHER" id="PTHR47558:SF1">
    <property type="entry name" value="HISTONE DEACETYLASE HOS3"/>
    <property type="match status" value="1"/>
</dbReference>
<feature type="compositionally biased region" description="Low complexity" evidence="1">
    <location>
        <begin position="623"/>
        <end position="646"/>
    </location>
</feature>
<feature type="compositionally biased region" description="Polar residues" evidence="1">
    <location>
        <begin position="695"/>
        <end position="715"/>
    </location>
</feature>
<feature type="region of interest" description="Disordered" evidence="1">
    <location>
        <begin position="1"/>
        <end position="74"/>
    </location>
</feature>
<feature type="region of interest" description="Disordered" evidence="1">
    <location>
        <begin position="623"/>
        <end position="654"/>
    </location>
</feature>
<dbReference type="Pfam" id="PF00850">
    <property type="entry name" value="Hist_deacetyl"/>
    <property type="match status" value="1"/>
</dbReference>
<dbReference type="InterPro" id="IPR000286">
    <property type="entry name" value="HDACs"/>
</dbReference>
<dbReference type="PRINTS" id="PR01270">
    <property type="entry name" value="HDASUPER"/>
</dbReference>
<protein>
    <submittedName>
        <fullName evidence="3">Histone deacetylase HOS3</fullName>
    </submittedName>
</protein>
<feature type="compositionally biased region" description="Polar residues" evidence="1">
    <location>
        <begin position="877"/>
        <end position="894"/>
    </location>
</feature>
<feature type="domain" description="Histone deacetylase" evidence="2">
    <location>
        <begin position="183"/>
        <end position="519"/>
    </location>
</feature>
<dbReference type="InterPro" id="IPR023696">
    <property type="entry name" value="Ureohydrolase_dom_sf"/>
</dbReference>
<evidence type="ECO:0000313" key="3">
    <source>
        <dbReference type="EMBL" id="KAL3426013.1"/>
    </source>
</evidence>